<evidence type="ECO:0000256" key="10">
    <source>
        <dbReference type="SAM" id="Phobius"/>
    </source>
</evidence>
<evidence type="ECO:0000256" key="9">
    <source>
        <dbReference type="SAM" id="MobiDB-lite"/>
    </source>
</evidence>
<evidence type="ECO:0000256" key="8">
    <source>
        <dbReference type="RuleBase" id="RU003346"/>
    </source>
</evidence>
<comment type="subcellular location">
    <subcellularLocation>
        <location evidence="1">Membrane</location>
        <topology evidence="1">Multi-pass membrane protein</topology>
    </subcellularLocation>
</comment>
<dbReference type="FunFam" id="1.20.1250.20:FF:000061">
    <property type="entry name" value="MFS sugar transporter"/>
    <property type="match status" value="1"/>
</dbReference>
<feature type="transmembrane region" description="Helical" evidence="10">
    <location>
        <begin position="170"/>
        <end position="189"/>
    </location>
</feature>
<evidence type="ECO:0000313" key="12">
    <source>
        <dbReference type="EMBL" id="GAC76624.1"/>
    </source>
</evidence>
<feature type="domain" description="Major facilitator superfamily (MFS) profile" evidence="11">
    <location>
        <begin position="31"/>
        <end position="490"/>
    </location>
</feature>
<proteinExistence type="inferred from homology"/>
<dbReference type="Pfam" id="PF00083">
    <property type="entry name" value="Sugar_tr"/>
    <property type="match status" value="1"/>
</dbReference>
<evidence type="ECO:0000256" key="2">
    <source>
        <dbReference type="ARBA" id="ARBA00010992"/>
    </source>
</evidence>
<evidence type="ECO:0000256" key="4">
    <source>
        <dbReference type="ARBA" id="ARBA00022692"/>
    </source>
</evidence>
<dbReference type="EMBL" id="DF196788">
    <property type="protein sequence ID" value="GAC76624.1"/>
    <property type="molecule type" value="Genomic_DNA"/>
</dbReference>
<feature type="region of interest" description="Disordered" evidence="9">
    <location>
        <begin position="545"/>
        <end position="578"/>
    </location>
</feature>
<dbReference type="InterPro" id="IPR050360">
    <property type="entry name" value="MFS_Sugar_Transporters"/>
</dbReference>
<evidence type="ECO:0000256" key="5">
    <source>
        <dbReference type="ARBA" id="ARBA00022989"/>
    </source>
</evidence>
<feature type="transmembrane region" description="Helical" evidence="10">
    <location>
        <begin position="465"/>
        <end position="486"/>
    </location>
</feature>
<dbReference type="SUPFAM" id="SSF103473">
    <property type="entry name" value="MFS general substrate transporter"/>
    <property type="match status" value="1"/>
</dbReference>
<keyword evidence="6 10" id="KW-0472">Membrane</keyword>
<feature type="transmembrane region" description="Helical" evidence="10">
    <location>
        <begin position="357"/>
        <end position="377"/>
    </location>
</feature>
<evidence type="ECO:0000256" key="6">
    <source>
        <dbReference type="ARBA" id="ARBA00023136"/>
    </source>
</evidence>
<dbReference type="PROSITE" id="PS00216">
    <property type="entry name" value="SUGAR_TRANSPORT_1"/>
    <property type="match status" value="1"/>
</dbReference>
<dbReference type="GO" id="GO:0005351">
    <property type="term" value="F:carbohydrate:proton symporter activity"/>
    <property type="evidence" value="ECO:0007669"/>
    <property type="project" value="TreeGrafter"/>
</dbReference>
<dbReference type="PROSITE" id="PS50850">
    <property type="entry name" value="MFS"/>
    <property type="match status" value="1"/>
</dbReference>
<dbReference type="OrthoDB" id="2544694at2759"/>
<sequence length="578" mass="63390">MGLMGLKEGRPETDMVPTFLGMRGIKLNWAIGFAASAGFLLFGYDQGVLGSLYTLPSWNAQFPEIDTAKIDGQSATSTAAVLQGLVTGVYELGCFAGAISMLYLGNLLGRRANIWIGSIIMAVGTVGCTASYSLAQLFVFRVILGIGNGMHTATIPVWQSECSPPHKRGMLIMVEGAMITGGIAMAYWIDFGCFFLDPSSAAWRLPIALQLILIFPTFVTIFLPESPRWLMLKGREDDARYVVAALDNVPVDDPIVSKKLHEISASLVAAKTTKIKDLFTNGPERNFHRTVLGFMSQMFQQISGINLITYYIGKTLQQQLGFSDLNSRILAAANGTEYFIASWAAVFFIEKMGRRPLMLGGAAGQCICMIILAIMDVPSVKYFSTNGVPDPSRSRTAPGVVSVVFFFLFNTSFAWGWLGMTWLYPAEITPLAIRAQANGISTSANWLFNFMVVMVTPVMFDTIFYKTYVTFAVLNFVILVVTYFIFPETAGRSLEEMSTIFAHSSKINPYDVVRKEKVTPRRYDKQGNLINDDLDIVGDYGSNDVEKGGKTGDHTNLQTEDATATPTSEGNTSGEHSR</sequence>
<feature type="transmembrane region" description="Helical" evidence="10">
    <location>
        <begin position="27"/>
        <end position="44"/>
    </location>
</feature>
<dbReference type="InterPro" id="IPR020846">
    <property type="entry name" value="MFS_dom"/>
</dbReference>
<evidence type="ECO:0000259" key="11">
    <source>
        <dbReference type="PROSITE" id="PS50850"/>
    </source>
</evidence>
<feature type="transmembrane region" description="Helical" evidence="10">
    <location>
        <begin position="439"/>
        <end position="459"/>
    </location>
</feature>
<evidence type="ECO:0000256" key="7">
    <source>
        <dbReference type="ARBA" id="ARBA00049119"/>
    </source>
</evidence>
<comment type="catalytic activity">
    <reaction evidence="7">
        <text>myo-inositol(out) + H(+)(out) = myo-inositol(in) + H(+)(in)</text>
        <dbReference type="Rhea" id="RHEA:60364"/>
        <dbReference type="ChEBI" id="CHEBI:15378"/>
        <dbReference type="ChEBI" id="CHEBI:17268"/>
    </reaction>
</comment>
<dbReference type="InterPro" id="IPR036259">
    <property type="entry name" value="MFS_trans_sf"/>
</dbReference>
<organism evidence="12 13">
    <name type="scientific">Pseudozyma antarctica (strain T-34)</name>
    <name type="common">Yeast</name>
    <name type="synonym">Candida antarctica</name>
    <dbReference type="NCBI Taxonomy" id="1151754"/>
    <lineage>
        <taxon>Eukaryota</taxon>
        <taxon>Fungi</taxon>
        <taxon>Dikarya</taxon>
        <taxon>Basidiomycota</taxon>
        <taxon>Ustilaginomycotina</taxon>
        <taxon>Ustilaginomycetes</taxon>
        <taxon>Ustilaginales</taxon>
        <taxon>Ustilaginaceae</taxon>
        <taxon>Moesziomyces</taxon>
    </lineage>
</organism>
<feature type="transmembrane region" description="Helical" evidence="10">
    <location>
        <begin position="138"/>
        <end position="158"/>
    </location>
</feature>
<dbReference type="Proteomes" id="UP000011976">
    <property type="component" value="Unassembled WGS sequence"/>
</dbReference>
<dbReference type="Gene3D" id="1.20.1250.20">
    <property type="entry name" value="MFS general substrate transporter like domains"/>
    <property type="match status" value="1"/>
</dbReference>
<gene>
    <name evidence="12" type="ORF">PANT_22c00121</name>
</gene>
<evidence type="ECO:0000256" key="1">
    <source>
        <dbReference type="ARBA" id="ARBA00004141"/>
    </source>
</evidence>
<dbReference type="PANTHER" id="PTHR48022">
    <property type="entry name" value="PLASTIDIC GLUCOSE TRANSPORTER 4"/>
    <property type="match status" value="1"/>
</dbReference>
<keyword evidence="3 8" id="KW-0813">Transport</keyword>
<feature type="transmembrane region" description="Helical" evidence="10">
    <location>
        <begin position="112"/>
        <end position="132"/>
    </location>
</feature>
<keyword evidence="4 10" id="KW-0812">Transmembrane</keyword>
<reference evidence="13" key="1">
    <citation type="journal article" date="2013" name="Genome Announc.">
        <title>Genome sequence of the basidiomycetous yeast Pseudozyma antarctica T-34, a producer of the glycolipid biosurfactants mannosylerythritol lipids.</title>
        <authorList>
            <person name="Morita T."/>
            <person name="Koike H."/>
            <person name="Koyama Y."/>
            <person name="Hagiwara H."/>
            <person name="Ito E."/>
            <person name="Fukuoka T."/>
            <person name="Imura T."/>
            <person name="Machida M."/>
            <person name="Kitamoto D."/>
        </authorList>
    </citation>
    <scope>NUCLEOTIDE SEQUENCE [LARGE SCALE GENOMIC DNA]</scope>
    <source>
        <strain evidence="13">T-34</strain>
    </source>
</reference>
<dbReference type="InterPro" id="IPR005828">
    <property type="entry name" value="MFS_sugar_transport-like"/>
</dbReference>
<feature type="transmembrane region" description="Helical" evidence="10">
    <location>
        <begin position="81"/>
        <end position="105"/>
    </location>
</feature>
<dbReference type="PRINTS" id="PR00171">
    <property type="entry name" value="SUGRTRNSPORT"/>
</dbReference>
<accession>M9LZV2</accession>
<protein>
    <submittedName>
        <fullName evidence="12">Predicted transporter</fullName>
    </submittedName>
</protein>
<feature type="transmembrane region" description="Helical" evidence="10">
    <location>
        <begin position="201"/>
        <end position="223"/>
    </location>
</feature>
<dbReference type="PANTHER" id="PTHR48022:SF68">
    <property type="entry name" value="MAJOR FACILITATOR SUPERFAMILY (MFS) PROFILE DOMAIN-CONTAINING PROTEIN-RELATED"/>
    <property type="match status" value="1"/>
</dbReference>
<evidence type="ECO:0000313" key="13">
    <source>
        <dbReference type="Proteomes" id="UP000011976"/>
    </source>
</evidence>
<feature type="transmembrane region" description="Helical" evidence="10">
    <location>
        <begin position="397"/>
        <end position="418"/>
    </location>
</feature>
<dbReference type="InterPro" id="IPR003663">
    <property type="entry name" value="Sugar/inositol_transpt"/>
</dbReference>
<name>M9LZV2_PSEA3</name>
<feature type="compositionally biased region" description="Polar residues" evidence="9">
    <location>
        <begin position="554"/>
        <end position="578"/>
    </location>
</feature>
<keyword evidence="5 10" id="KW-1133">Transmembrane helix</keyword>
<dbReference type="NCBIfam" id="TIGR00879">
    <property type="entry name" value="SP"/>
    <property type="match status" value="1"/>
</dbReference>
<dbReference type="AlphaFoldDB" id="M9LZV2"/>
<comment type="similarity">
    <text evidence="2 8">Belongs to the major facilitator superfamily. Sugar transporter (TC 2.A.1.1) family.</text>
</comment>
<dbReference type="InterPro" id="IPR005829">
    <property type="entry name" value="Sugar_transporter_CS"/>
</dbReference>
<evidence type="ECO:0000256" key="3">
    <source>
        <dbReference type="ARBA" id="ARBA00022448"/>
    </source>
</evidence>
<dbReference type="GO" id="GO:0016020">
    <property type="term" value="C:membrane"/>
    <property type="evidence" value="ECO:0007669"/>
    <property type="project" value="UniProtKB-SubCell"/>
</dbReference>